<proteinExistence type="predicted"/>
<reference evidence="2" key="1">
    <citation type="submission" date="2023-10" db="EMBL/GenBank/DDBJ databases">
        <title>Complete genome sequence of Streptomyces sp. JL1001.</title>
        <authorList>
            <person name="Jiang L."/>
        </authorList>
    </citation>
    <scope>NUCLEOTIDE SEQUENCE</scope>
    <source>
        <strain evidence="2">JL1001</strain>
    </source>
</reference>
<name>A0AAU8KH21_9ACTN</name>
<accession>A0AAU8KH21</accession>
<organism evidence="2">
    <name type="scientific">Streptomyces sp. JL1001</name>
    <dbReference type="NCBI Taxonomy" id="3078227"/>
    <lineage>
        <taxon>Bacteria</taxon>
        <taxon>Bacillati</taxon>
        <taxon>Actinomycetota</taxon>
        <taxon>Actinomycetes</taxon>
        <taxon>Kitasatosporales</taxon>
        <taxon>Streptomycetaceae</taxon>
        <taxon>Streptomyces</taxon>
    </lineage>
</organism>
<protein>
    <submittedName>
        <fullName evidence="2">Uncharacterized protein</fullName>
    </submittedName>
</protein>
<gene>
    <name evidence="2" type="ORF">R1Y80_19490</name>
</gene>
<dbReference type="EMBL" id="CP136798">
    <property type="protein sequence ID" value="XCN15684.1"/>
    <property type="molecule type" value="Genomic_DNA"/>
</dbReference>
<feature type="region of interest" description="Disordered" evidence="1">
    <location>
        <begin position="39"/>
        <end position="59"/>
    </location>
</feature>
<evidence type="ECO:0000256" key="1">
    <source>
        <dbReference type="SAM" id="MobiDB-lite"/>
    </source>
</evidence>
<dbReference type="RefSeq" id="WP_354597568.1">
    <property type="nucleotide sequence ID" value="NZ_CP136798.1"/>
</dbReference>
<sequence length="59" mass="6274">MKLQPTGRGPVQLIPMLVTRSMAEAPVIDPGLPVTHDDIVNGNIPDSRGGTMVPADQIR</sequence>
<evidence type="ECO:0000313" key="2">
    <source>
        <dbReference type="EMBL" id="XCN15684.1"/>
    </source>
</evidence>
<dbReference type="AlphaFoldDB" id="A0AAU8KH21"/>